<organism evidence="1 2">
    <name type="scientific">Morus notabilis</name>
    <dbReference type="NCBI Taxonomy" id="981085"/>
    <lineage>
        <taxon>Eukaryota</taxon>
        <taxon>Viridiplantae</taxon>
        <taxon>Streptophyta</taxon>
        <taxon>Embryophyta</taxon>
        <taxon>Tracheophyta</taxon>
        <taxon>Spermatophyta</taxon>
        <taxon>Magnoliopsida</taxon>
        <taxon>eudicotyledons</taxon>
        <taxon>Gunneridae</taxon>
        <taxon>Pentapetalae</taxon>
        <taxon>rosids</taxon>
        <taxon>fabids</taxon>
        <taxon>Rosales</taxon>
        <taxon>Moraceae</taxon>
        <taxon>Moreae</taxon>
        <taxon>Morus</taxon>
    </lineage>
</organism>
<name>W9SIA0_9ROSA</name>
<keyword evidence="2" id="KW-1185">Reference proteome</keyword>
<dbReference type="EMBL" id="KE346217">
    <property type="protein sequence ID" value="EXC30829.1"/>
    <property type="molecule type" value="Genomic_DNA"/>
</dbReference>
<evidence type="ECO:0000313" key="1">
    <source>
        <dbReference type="EMBL" id="EXC30829.1"/>
    </source>
</evidence>
<protein>
    <submittedName>
        <fullName evidence="1">Uncharacterized protein</fullName>
    </submittedName>
</protein>
<evidence type="ECO:0000313" key="2">
    <source>
        <dbReference type="Proteomes" id="UP000030645"/>
    </source>
</evidence>
<dbReference type="Proteomes" id="UP000030645">
    <property type="component" value="Unassembled WGS sequence"/>
</dbReference>
<gene>
    <name evidence="1" type="ORF">L484_028008</name>
</gene>
<dbReference type="AlphaFoldDB" id="W9SIA0"/>
<accession>W9SIA0</accession>
<reference evidence="2" key="1">
    <citation type="submission" date="2013-01" db="EMBL/GenBank/DDBJ databases">
        <title>Draft Genome Sequence of a Mulberry Tree, Morus notabilis C.K. Schneid.</title>
        <authorList>
            <person name="He N."/>
            <person name="Zhao S."/>
        </authorList>
    </citation>
    <scope>NUCLEOTIDE SEQUENCE</scope>
</reference>
<proteinExistence type="predicted"/>
<sequence length="82" mass="8910">MAQHITAVDSPVRNQSTRTCAGMQQGALACGWKAARASRLNQGTRSLDNIVQTNSVNCGQRGTNETLKMTWPKHIGIRAESK</sequence>